<proteinExistence type="predicted"/>
<gene>
    <name evidence="2" type="ORF">GCM10009767_02640</name>
</gene>
<sequence>MANAIFDHLDIWRNGRRYHSTPGWVSLVEYEVKHTTVAQKSKNSTPRKQRHVNDA</sequence>
<feature type="compositionally biased region" description="Basic residues" evidence="1">
    <location>
        <begin position="45"/>
        <end position="55"/>
    </location>
</feature>
<dbReference type="Proteomes" id="UP001501204">
    <property type="component" value="Unassembled WGS sequence"/>
</dbReference>
<reference evidence="2 3" key="1">
    <citation type="journal article" date="2019" name="Int. J. Syst. Evol. Microbiol.">
        <title>The Global Catalogue of Microorganisms (GCM) 10K type strain sequencing project: providing services to taxonomists for standard genome sequencing and annotation.</title>
        <authorList>
            <consortium name="The Broad Institute Genomics Platform"/>
            <consortium name="The Broad Institute Genome Sequencing Center for Infectious Disease"/>
            <person name="Wu L."/>
            <person name="Ma J."/>
        </authorList>
    </citation>
    <scope>NUCLEOTIDE SEQUENCE [LARGE SCALE GENOMIC DNA]</scope>
    <source>
        <strain evidence="2 3">JCM 14735</strain>
    </source>
</reference>
<evidence type="ECO:0000313" key="3">
    <source>
        <dbReference type="Proteomes" id="UP001501204"/>
    </source>
</evidence>
<name>A0ABN2K3J4_9MICC</name>
<evidence type="ECO:0000313" key="2">
    <source>
        <dbReference type="EMBL" id="GAA1747354.1"/>
    </source>
</evidence>
<dbReference type="EMBL" id="BAAAOA010000005">
    <property type="protein sequence ID" value="GAA1747354.1"/>
    <property type="molecule type" value="Genomic_DNA"/>
</dbReference>
<evidence type="ECO:0008006" key="4">
    <source>
        <dbReference type="Google" id="ProtNLM"/>
    </source>
</evidence>
<accession>A0ABN2K3J4</accession>
<feature type="region of interest" description="Disordered" evidence="1">
    <location>
        <begin position="36"/>
        <end position="55"/>
    </location>
</feature>
<comment type="caution">
    <text evidence="2">The sequence shown here is derived from an EMBL/GenBank/DDBJ whole genome shotgun (WGS) entry which is preliminary data.</text>
</comment>
<protein>
    <recommendedName>
        <fullName evidence="4">Transposase</fullName>
    </recommendedName>
</protein>
<organism evidence="2 3">
    <name type="scientific">Kocuria aegyptia</name>
    <dbReference type="NCBI Taxonomy" id="330943"/>
    <lineage>
        <taxon>Bacteria</taxon>
        <taxon>Bacillati</taxon>
        <taxon>Actinomycetota</taxon>
        <taxon>Actinomycetes</taxon>
        <taxon>Micrococcales</taxon>
        <taxon>Micrococcaceae</taxon>
        <taxon>Kocuria</taxon>
    </lineage>
</organism>
<keyword evidence="3" id="KW-1185">Reference proteome</keyword>
<evidence type="ECO:0000256" key="1">
    <source>
        <dbReference type="SAM" id="MobiDB-lite"/>
    </source>
</evidence>